<dbReference type="GO" id="GO:0016020">
    <property type="term" value="C:membrane"/>
    <property type="evidence" value="ECO:0007669"/>
    <property type="project" value="TreeGrafter"/>
</dbReference>
<dbReference type="STRING" id="7266.A0A3B0JCU6"/>
<organism evidence="3 4">
    <name type="scientific">Drosophila guanche</name>
    <name type="common">Fruit fly</name>
    <dbReference type="NCBI Taxonomy" id="7266"/>
    <lineage>
        <taxon>Eukaryota</taxon>
        <taxon>Metazoa</taxon>
        <taxon>Ecdysozoa</taxon>
        <taxon>Arthropoda</taxon>
        <taxon>Hexapoda</taxon>
        <taxon>Insecta</taxon>
        <taxon>Pterygota</taxon>
        <taxon>Neoptera</taxon>
        <taxon>Endopterygota</taxon>
        <taxon>Diptera</taxon>
        <taxon>Brachycera</taxon>
        <taxon>Muscomorpha</taxon>
        <taxon>Ephydroidea</taxon>
        <taxon>Drosophilidae</taxon>
        <taxon>Drosophila</taxon>
        <taxon>Sophophora</taxon>
    </lineage>
</organism>
<evidence type="ECO:0000313" key="4">
    <source>
        <dbReference type="Proteomes" id="UP000268350"/>
    </source>
</evidence>
<dbReference type="OrthoDB" id="8189012at2759"/>
<reference evidence="4" key="1">
    <citation type="submission" date="2018-01" db="EMBL/GenBank/DDBJ databases">
        <authorList>
            <person name="Alioto T."/>
            <person name="Alioto T."/>
        </authorList>
    </citation>
    <scope>NUCLEOTIDE SEQUENCE [LARGE SCALE GENOMIC DNA]</scope>
</reference>
<feature type="transmembrane region" description="Helical" evidence="2">
    <location>
        <begin position="368"/>
        <end position="388"/>
    </location>
</feature>
<feature type="region of interest" description="Disordered" evidence="1">
    <location>
        <begin position="406"/>
        <end position="439"/>
    </location>
</feature>
<accession>A0A3B0JCU6</accession>
<evidence type="ECO:0000256" key="2">
    <source>
        <dbReference type="SAM" id="Phobius"/>
    </source>
</evidence>
<dbReference type="PANTHER" id="PTHR21879:SF7">
    <property type="entry name" value="OSIRIS 11"/>
    <property type="match status" value="1"/>
</dbReference>
<keyword evidence="4" id="KW-1185">Reference proteome</keyword>
<proteinExistence type="predicted"/>
<feature type="compositionally biased region" description="Polar residues" evidence="1">
    <location>
        <begin position="409"/>
        <end position="421"/>
    </location>
</feature>
<feature type="region of interest" description="Disordered" evidence="1">
    <location>
        <begin position="131"/>
        <end position="151"/>
    </location>
</feature>
<gene>
    <name evidence="3" type="ORF">DGUA_6G005069</name>
</gene>
<protein>
    <recommendedName>
        <fullName evidence="5">Osiris 11</fullName>
    </recommendedName>
</protein>
<dbReference type="InterPro" id="IPR012464">
    <property type="entry name" value="DUF1676"/>
</dbReference>
<sequence length="475" mass="52024">MGNANKQMYHFGSPMKVGVEGGCRRTAGNIKTPNNCRCQIELIAANAPRQLLRWLCSALNLQRSFAAVATAAGGCYHAYYALNSQQRGIGNKSKTGCNGCLANCGKVKCINLVHKLAHKISWPREFAAATARERERERERERTQQGSGKHMDRMDSRLCLLMALLLAHRSISWALAQNSSHSGDSGLLRTVRHVYGQCADSEDIFWCCKVQGARLLGRALKVQQLSIVDGVSLVRRESVAGTQDTRTARASIAESQLNNRDLEQMSGKSLDALLLERFLGFVHSHQLQVNLPRLLHFGERNSQDWLQSLFGYFLSGKEADSNGQSPGESESEGRHKKKDDKKYLGPFIAAVLLKTAILKMAYHSIAIVAGKALIVGKIALIISAIIGLRKLVGQDAGERTTYEIVKHPQVQQSHTYSTSHQGEYDSGGHDSGGGSYHRSIDDEMMMQDKAYQAWMPQAAGSPGAAAAASSTKVSR</sequence>
<keyword evidence="2" id="KW-0812">Transmembrane</keyword>
<keyword evidence="2" id="KW-1133">Transmembrane helix</keyword>
<evidence type="ECO:0000256" key="1">
    <source>
        <dbReference type="SAM" id="MobiDB-lite"/>
    </source>
</evidence>
<feature type="region of interest" description="Disordered" evidence="1">
    <location>
        <begin position="319"/>
        <end position="338"/>
    </location>
</feature>
<evidence type="ECO:0000313" key="3">
    <source>
        <dbReference type="EMBL" id="SPP80204.1"/>
    </source>
</evidence>
<dbReference type="PANTHER" id="PTHR21879">
    <property type="entry name" value="FI03362P-RELATED-RELATED"/>
    <property type="match status" value="1"/>
</dbReference>
<dbReference type="Proteomes" id="UP000268350">
    <property type="component" value="Unassembled WGS sequence"/>
</dbReference>
<evidence type="ECO:0008006" key="5">
    <source>
        <dbReference type="Google" id="ProtNLM"/>
    </source>
</evidence>
<dbReference type="EMBL" id="OUUW01000005">
    <property type="protein sequence ID" value="SPP80204.1"/>
    <property type="molecule type" value="Genomic_DNA"/>
</dbReference>
<dbReference type="Pfam" id="PF07898">
    <property type="entry name" value="DUF1676"/>
    <property type="match status" value="1"/>
</dbReference>
<keyword evidence="2" id="KW-0472">Membrane</keyword>
<dbReference type="AlphaFoldDB" id="A0A3B0JCU6"/>
<name>A0A3B0JCU6_DROGU</name>
<feature type="transmembrane region" description="Helical" evidence="2">
    <location>
        <begin position="343"/>
        <end position="362"/>
    </location>
</feature>